<dbReference type="Pfam" id="PF00583">
    <property type="entry name" value="Acetyltransf_1"/>
    <property type="match status" value="1"/>
</dbReference>
<keyword evidence="5" id="KW-1185">Reference proteome</keyword>
<dbReference type="OrthoDB" id="9789603at2"/>
<dbReference type="InterPro" id="IPR000182">
    <property type="entry name" value="GNAT_dom"/>
</dbReference>
<name>A0A1H2QQU9_9RHOB</name>
<evidence type="ECO:0000259" key="3">
    <source>
        <dbReference type="PROSITE" id="PS51186"/>
    </source>
</evidence>
<evidence type="ECO:0000256" key="2">
    <source>
        <dbReference type="ARBA" id="ARBA00023315"/>
    </source>
</evidence>
<keyword evidence="4" id="KW-0687">Ribonucleoprotein</keyword>
<dbReference type="STRING" id="1545044.SAMN05444276_101102"/>
<evidence type="ECO:0000313" key="5">
    <source>
        <dbReference type="Proteomes" id="UP000182944"/>
    </source>
</evidence>
<keyword evidence="4" id="KW-0689">Ribosomal protein</keyword>
<keyword evidence="1" id="KW-0808">Transferase</keyword>
<organism evidence="4 5">
    <name type="scientific">Paracoccus sanguinis</name>
    <dbReference type="NCBI Taxonomy" id="1545044"/>
    <lineage>
        <taxon>Bacteria</taxon>
        <taxon>Pseudomonadati</taxon>
        <taxon>Pseudomonadota</taxon>
        <taxon>Alphaproteobacteria</taxon>
        <taxon>Rhodobacterales</taxon>
        <taxon>Paracoccaceae</taxon>
        <taxon>Paracoccus</taxon>
    </lineage>
</organism>
<dbReference type="Proteomes" id="UP000182944">
    <property type="component" value="Unassembled WGS sequence"/>
</dbReference>
<evidence type="ECO:0000256" key="1">
    <source>
        <dbReference type="ARBA" id="ARBA00022679"/>
    </source>
</evidence>
<protein>
    <submittedName>
        <fullName evidence="4">Ribosomal protein S18 acetylase RimI</fullName>
    </submittedName>
</protein>
<gene>
    <name evidence="4" type="ORF">SAMN05444276_101102</name>
</gene>
<dbReference type="Gene3D" id="3.40.630.30">
    <property type="match status" value="1"/>
</dbReference>
<proteinExistence type="predicted"/>
<dbReference type="EMBL" id="FNNA01000001">
    <property type="protein sequence ID" value="SDW09260.1"/>
    <property type="molecule type" value="Genomic_DNA"/>
</dbReference>
<dbReference type="CDD" id="cd04301">
    <property type="entry name" value="NAT_SF"/>
    <property type="match status" value="1"/>
</dbReference>
<dbReference type="SUPFAM" id="SSF55729">
    <property type="entry name" value="Acyl-CoA N-acyltransferases (Nat)"/>
    <property type="match status" value="1"/>
</dbReference>
<dbReference type="PANTHER" id="PTHR43877">
    <property type="entry name" value="AMINOALKYLPHOSPHONATE N-ACETYLTRANSFERASE-RELATED-RELATED"/>
    <property type="match status" value="1"/>
</dbReference>
<keyword evidence="2" id="KW-0012">Acyltransferase</keyword>
<dbReference type="GO" id="GO:0016747">
    <property type="term" value="F:acyltransferase activity, transferring groups other than amino-acyl groups"/>
    <property type="evidence" value="ECO:0007669"/>
    <property type="project" value="InterPro"/>
</dbReference>
<dbReference type="GO" id="GO:0005840">
    <property type="term" value="C:ribosome"/>
    <property type="evidence" value="ECO:0007669"/>
    <property type="project" value="UniProtKB-KW"/>
</dbReference>
<dbReference type="InterPro" id="IPR016181">
    <property type="entry name" value="Acyl_CoA_acyltransferase"/>
</dbReference>
<dbReference type="RefSeq" id="WP_036731131.1">
    <property type="nucleotide sequence ID" value="NZ_FNNA01000001.1"/>
</dbReference>
<evidence type="ECO:0000313" key="4">
    <source>
        <dbReference type="EMBL" id="SDW09260.1"/>
    </source>
</evidence>
<sequence>MTPVPPVWREATRADVAAVVALLSDDLLGRGREGTDLTPYLAAFDAMRREGDNRLIVAEAEGRVVACYQITLISGLSLSAARRAQIEGVRVAAERRGRGLGAALIADAEARARAGGATLLQFTTNAARTDAQRFYQRLGFTPSHIGFKKTL</sequence>
<dbReference type="AlphaFoldDB" id="A0A1H2QQU9"/>
<reference evidence="5" key="1">
    <citation type="submission" date="2016-10" db="EMBL/GenBank/DDBJ databases">
        <authorList>
            <person name="Varghese N."/>
            <person name="Submissions S."/>
        </authorList>
    </citation>
    <scope>NUCLEOTIDE SEQUENCE [LARGE SCALE GENOMIC DNA]</scope>
    <source>
        <strain evidence="5">DSM 29303</strain>
    </source>
</reference>
<accession>A0A1H2QQU9</accession>
<dbReference type="PANTHER" id="PTHR43877:SF2">
    <property type="entry name" value="AMINOALKYLPHOSPHONATE N-ACETYLTRANSFERASE-RELATED"/>
    <property type="match status" value="1"/>
</dbReference>
<dbReference type="InterPro" id="IPR050832">
    <property type="entry name" value="Bact_Acetyltransf"/>
</dbReference>
<feature type="domain" description="N-acetyltransferase" evidence="3">
    <location>
        <begin position="6"/>
        <end position="151"/>
    </location>
</feature>
<dbReference type="PROSITE" id="PS51186">
    <property type="entry name" value="GNAT"/>
    <property type="match status" value="1"/>
</dbReference>